<dbReference type="PROSITE" id="PS51318">
    <property type="entry name" value="TAT"/>
    <property type="match status" value="1"/>
</dbReference>
<evidence type="ECO:0000313" key="5">
    <source>
        <dbReference type="Proteomes" id="UP000494222"/>
    </source>
</evidence>
<dbReference type="PANTHER" id="PTHR35563:SF2">
    <property type="entry name" value="BARREL METAL-DEPENDENT HYDROLASE, PUTATIVE (AFU_ORTHOLOGUE AFUA_1G16240)-RELATED"/>
    <property type="match status" value="1"/>
</dbReference>
<organism evidence="2 4">
    <name type="scientific">Burkholderia latens</name>
    <dbReference type="NCBI Taxonomy" id="488446"/>
    <lineage>
        <taxon>Bacteria</taxon>
        <taxon>Pseudomonadati</taxon>
        <taxon>Pseudomonadota</taxon>
        <taxon>Betaproteobacteria</taxon>
        <taxon>Burkholderiales</taxon>
        <taxon>Burkholderiaceae</taxon>
        <taxon>Burkholderia</taxon>
        <taxon>Burkholderia cepacia complex</taxon>
    </lineage>
</organism>
<proteinExistence type="predicted"/>
<dbReference type="Pfam" id="PF04909">
    <property type="entry name" value="Amidohydro_2"/>
    <property type="match status" value="1"/>
</dbReference>
<evidence type="ECO:0000259" key="1">
    <source>
        <dbReference type="Pfam" id="PF04909"/>
    </source>
</evidence>
<dbReference type="InterPro" id="IPR006311">
    <property type="entry name" value="TAT_signal"/>
</dbReference>
<keyword evidence="2" id="KW-0378">Hydrolase</keyword>
<dbReference type="GO" id="GO:0016787">
    <property type="term" value="F:hydrolase activity"/>
    <property type="evidence" value="ECO:0007669"/>
    <property type="project" value="UniProtKB-KW"/>
</dbReference>
<feature type="domain" description="Amidohydrolase-related" evidence="1">
    <location>
        <begin position="93"/>
        <end position="371"/>
    </location>
</feature>
<evidence type="ECO:0000313" key="4">
    <source>
        <dbReference type="Proteomes" id="UP000430232"/>
    </source>
</evidence>
<dbReference type="SUPFAM" id="SSF51556">
    <property type="entry name" value="Metallo-dependent hydrolases"/>
    <property type="match status" value="1"/>
</dbReference>
<protein>
    <submittedName>
        <fullName evidence="3">Amidohydrolase 2</fullName>
    </submittedName>
    <submittedName>
        <fullName evidence="2">Amidohydrolase family protein</fullName>
    </submittedName>
</protein>
<name>A0A6H9T1K0_9BURK</name>
<dbReference type="InterPro" id="IPR032466">
    <property type="entry name" value="Metal_Hydrolase"/>
</dbReference>
<sequence length="371" mass="40139">MHDPLPAPYPCAAPWLSAWRPSWHVGRSVRGIDPFMQRSRNCPMTNPSLSRRDILKLGASLALAATGSVARATGTGAPTVRTKLDFAVPAHACDAHCHVFDPARFSYAAKRTYSAPPATASDLRRLHSALGIGRAVIVTPSPYGTDNRVTVDAIAQLGMDRARGVALINGSTSREEIERLDTGGIRAVRVFLGLTADVDPAEAVRRFAATSRQISGLRWHLQTYARLPVLNALKTQLADLPVPLVLDHFAGLDASASLDQPGFPMVLDLLRSGRIYVKISGPYYSSDDLPDYRNIAPFARALVAANPERILWGSDWPHPGSAPVAGRKPTDVAPPRDIDDGGGLNRLAEWVPDASTRKLILVDNPQRLFGF</sequence>
<keyword evidence="4" id="KW-1185">Reference proteome</keyword>
<reference evidence="2 4" key="1">
    <citation type="submission" date="2019-09" db="EMBL/GenBank/DDBJ databases">
        <title>Draft genome sequences of 48 bacterial type strains from the CCUG.</title>
        <authorList>
            <person name="Tunovic T."/>
            <person name="Pineiro-Iglesias B."/>
            <person name="Unosson C."/>
            <person name="Inganas E."/>
            <person name="Ohlen M."/>
            <person name="Cardew S."/>
            <person name="Jensie-Markopoulos S."/>
            <person name="Salva-Serra F."/>
            <person name="Jaen-Luchoro D."/>
            <person name="Karlsson R."/>
            <person name="Svensson-Stadler L."/>
            <person name="Chun J."/>
            <person name="Moore E."/>
        </authorList>
    </citation>
    <scope>NUCLEOTIDE SEQUENCE [LARGE SCALE GENOMIC DNA]</scope>
    <source>
        <strain evidence="2 4">CCUG 54555</strain>
    </source>
</reference>
<dbReference type="InterPro" id="IPR006680">
    <property type="entry name" value="Amidohydro-rel"/>
</dbReference>
<dbReference type="Proteomes" id="UP000494222">
    <property type="component" value="Unassembled WGS sequence"/>
</dbReference>
<evidence type="ECO:0000313" key="3">
    <source>
        <dbReference type="EMBL" id="VWB22526.1"/>
    </source>
</evidence>
<dbReference type="EMBL" id="CABVPL010000004">
    <property type="protein sequence ID" value="VWB22526.1"/>
    <property type="molecule type" value="Genomic_DNA"/>
</dbReference>
<dbReference type="Proteomes" id="UP000430232">
    <property type="component" value="Unassembled WGS sequence"/>
</dbReference>
<accession>A0A6H9T1K0</accession>
<dbReference type="OrthoDB" id="9787654at2"/>
<dbReference type="AlphaFoldDB" id="A0A6H9T1K0"/>
<reference evidence="3 5" key="2">
    <citation type="submission" date="2019-09" db="EMBL/GenBank/DDBJ databases">
        <authorList>
            <person name="Depoorter E."/>
        </authorList>
    </citation>
    <scope>NUCLEOTIDE SEQUENCE [LARGE SCALE GENOMIC DNA]</scope>
    <source>
        <strain evidence="3">LMG 24064</strain>
    </source>
</reference>
<dbReference type="PANTHER" id="PTHR35563">
    <property type="entry name" value="BARREL METAL-DEPENDENT HYDROLASE, PUTATIVE (AFU_ORTHOLOGUE AFUA_1G16240)-RELATED"/>
    <property type="match status" value="1"/>
</dbReference>
<dbReference type="Gene3D" id="3.20.20.140">
    <property type="entry name" value="Metal-dependent hydrolases"/>
    <property type="match status" value="1"/>
</dbReference>
<dbReference type="InterPro" id="IPR052358">
    <property type="entry name" value="Aro_Compnd_Degr_Hydrolases"/>
</dbReference>
<dbReference type="EMBL" id="VZOJ01000002">
    <property type="protein sequence ID" value="KAB0644675.1"/>
    <property type="molecule type" value="Genomic_DNA"/>
</dbReference>
<gene>
    <name evidence="3" type="ORF">BLA24064_00895</name>
    <name evidence="2" type="ORF">F7R21_02450</name>
</gene>
<evidence type="ECO:0000313" key="2">
    <source>
        <dbReference type="EMBL" id="KAB0644675.1"/>
    </source>
</evidence>